<proteinExistence type="predicted"/>
<organism evidence="1 2">
    <name type="scientific">Allacma fusca</name>
    <dbReference type="NCBI Taxonomy" id="39272"/>
    <lineage>
        <taxon>Eukaryota</taxon>
        <taxon>Metazoa</taxon>
        <taxon>Ecdysozoa</taxon>
        <taxon>Arthropoda</taxon>
        <taxon>Hexapoda</taxon>
        <taxon>Collembola</taxon>
        <taxon>Symphypleona</taxon>
        <taxon>Sminthuridae</taxon>
        <taxon>Allacma</taxon>
    </lineage>
</organism>
<dbReference type="PANTHER" id="PTHR47331">
    <property type="entry name" value="PHD-TYPE DOMAIN-CONTAINING PROTEIN"/>
    <property type="match status" value="1"/>
</dbReference>
<evidence type="ECO:0000313" key="2">
    <source>
        <dbReference type="Proteomes" id="UP000708208"/>
    </source>
</evidence>
<dbReference type="EMBL" id="CAJVCH010054828">
    <property type="protein sequence ID" value="CAG7718615.1"/>
    <property type="molecule type" value="Genomic_DNA"/>
</dbReference>
<sequence>MQRKWKHIELADLDLDTFTHVKPTILLEQDNSNLTLTREFVKGPPQEPIISLTKLGWVIYGNNAVIKGRFDSEIVGLNTDFPDDLHELVKSFFTFEAIGVKHCADKVKPHEEIRALEIMQTTTKRIAQRFETGHLWKYDNLQLPESKSQVIRRLKCVERKKIMPRFTQQNWRST</sequence>
<protein>
    <submittedName>
        <fullName evidence="1">Uncharacterized protein</fullName>
    </submittedName>
</protein>
<dbReference type="OrthoDB" id="8060999at2759"/>
<reference evidence="1" key="1">
    <citation type="submission" date="2021-06" db="EMBL/GenBank/DDBJ databases">
        <authorList>
            <person name="Hodson N. C."/>
            <person name="Mongue J. A."/>
            <person name="Jaron S. K."/>
        </authorList>
    </citation>
    <scope>NUCLEOTIDE SEQUENCE</scope>
</reference>
<dbReference type="Proteomes" id="UP000708208">
    <property type="component" value="Unassembled WGS sequence"/>
</dbReference>
<gene>
    <name evidence="1" type="ORF">AFUS01_LOCUS7996</name>
</gene>
<evidence type="ECO:0000313" key="1">
    <source>
        <dbReference type="EMBL" id="CAG7718615.1"/>
    </source>
</evidence>
<accession>A0A8J2JEE1</accession>
<keyword evidence="2" id="KW-1185">Reference proteome</keyword>
<dbReference type="AlphaFoldDB" id="A0A8J2JEE1"/>
<comment type="caution">
    <text evidence="1">The sequence shown here is derived from an EMBL/GenBank/DDBJ whole genome shotgun (WGS) entry which is preliminary data.</text>
</comment>
<dbReference type="PANTHER" id="PTHR47331:SF5">
    <property type="entry name" value="RIBONUCLEASE H"/>
    <property type="match status" value="1"/>
</dbReference>
<name>A0A8J2JEE1_9HEXA</name>